<keyword evidence="3" id="KW-1185">Reference proteome</keyword>
<dbReference type="InterPro" id="IPR026444">
    <property type="entry name" value="Secre_tail"/>
</dbReference>
<comment type="caution">
    <text evidence="2">The sequence shown here is derived from an EMBL/GenBank/DDBJ whole genome shotgun (WGS) entry which is preliminary data.</text>
</comment>
<dbReference type="Proteomes" id="UP000634134">
    <property type="component" value="Unassembled WGS sequence"/>
</dbReference>
<dbReference type="Pfam" id="PF18962">
    <property type="entry name" value="Por_Secre_tail"/>
    <property type="match status" value="1"/>
</dbReference>
<accession>A0ABR9WMA8</accession>
<dbReference type="NCBIfam" id="TIGR04183">
    <property type="entry name" value="Por_Secre_tail"/>
    <property type="match status" value="1"/>
</dbReference>
<proteinExistence type="predicted"/>
<feature type="domain" description="Secretion system C-terminal sorting" evidence="1">
    <location>
        <begin position="853"/>
        <end position="928"/>
    </location>
</feature>
<evidence type="ECO:0000313" key="2">
    <source>
        <dbReference type="EMBL" id="MBE9466661.1"/>
    </source>
</evidence>
<sequence>MASKFTRILFFLLISFTSIMSYGQQKGIIKTERNAPFGIVSFSADSELTGIGDTKHVDGYVERAGTWQQLFPVGNKGSYRPFASEVGSVVGAYFKENPESATLPSGGPFRISIKETSITKVSDQEFWDINGNSATKLSLTWNAASNISALTGGNLALLTIVGWNSSNARWEKITSAVDEISVLGNSSSLGFGSITTIQQIVPNTYSVFSFASLVGSVTAPSYVGKFEVASCSEIRGWIWDKSYPDRPLTIELMEGNKVIAMVNANIHRKDLLDSGIGTGNYGFSFSSPSYLIDGQSHNLSIRIRNTNYYLEGAPKILNCNFAGDIEKADCNMIKGWAWNKNNPNENLELEFVENDSVFFSLKADQFRSDLKNNGIGTGYYGFSIPLPVKLKDGKVHQFSARIKDVNYILSNSIQTVTCMPSLYSGRLETVGCNTINGWAWDKNYPNSTITIELIEGNSKFATTTASSYRGDLESNGIGTGYYGFSFAFPSGLKDGKSHQLSVRVQGSTVLLPDSPKTITCAANDYAGSFEWVDCNRVSGWAWDKNFPGNAVTVELFEGSTVYATAPANSYREDLKLNGTGTGNYGFSFILPSSLKDGKSHQLSVRVQGSTSLLQNSPRSLQCSVNDYSGNFNGVDCDIVRGWAWDKNSPNNAVTVELVEGSTVYATAVANSYQEALKDAGIGTGNYGFNFALPASLKDGKSHQLSIRVQGSTVVLSSSPRTISCVSNLYSGRFEQASCNTISGWAWDMNSPGSALTVELVEGNVVYASATANSYRSDLKSTVRTGYYGFSFALPSGLKDGKSHQLSVRVQGSTILLPDSPRSIICFASAARMSAAESTASFNSETKLSRDMIVFPNPASNNLNVSFSLNTGQSATLRLRNIFGQIVLQESMIGSGLRQEQKIDLSQTPVGVYVLQLSVAKEIGSKVIVVVK</sequence>
<dbReference type="RefSeq" id="WP_194124946.1">
    <property type="nucleotide sequence ID" value="NZ_JACYGY010000005.1"/>
</dbReference>
<evidence type="ECO:0000313" key="3">
    <source>
        <dbReference type="Proteomes" id="UP000634134"/>
    </source>
</evidence>
<evidence type="ECO:0000259" key="1">
    <source>
        <dbReference type="Pfam" id="PF18962"/>
    </source>
</evidence>
<organism evidence="2 3">
    <name type="scientific">Dyadobacter subterraneus</name>
    <dbReference type="NCBI Taxonomy" id="2773304"/>
    <lineage>
        <taxon>Bacteria</taxon>
        <taxon>Pseudomonadati</taxon>
        <taxon>Bacteroidota</taxon>
        <taxon>Cytophagia</taxon>
        <taxon>Cytophagales</taxon>
        <taxon>Spirosomataceae</taxon>
        <taxon>Dyadobacter</taxon>
    </lineage>
</organism>
<dbReference type="EMBL" id="JACYGY010000005">
    <property type="protein sequence ID" value="MBE9466661.1"/>
    <property type="molecule type" value="Genomic_DNA"/>
</dbReference>
<name>A0ABR9WMA8_9BACT</name>
<protein>
    <submittedName>
        <fullName evidence="2">T9SS type A sorting domain-containing protein</fullName>
    </submittedName>
</protein>
<reference evidence="3" key="1">
    <citation type="submission" date="2023-07" db="EMBL/GenBank/DDBJ databases">
        <title>Dyadobacter sp. nov 'subterranea' isolated from contaminted grondwater.</title>
        <authorList>
            <person name="Szabo I."/>
            <person name="Al-Omari J."/>
            <person name="Szerdahelyi S.G."/>
            <person name="Rado J."/>
        </authorList>
    </citation>
    <scope>NUCLEOTIDE SEQUENCE [LARGE SCALE GENOMIC DNA]</scope>
    <source>
        <strain evidence="3">UP-52</strain>
    </source>
</reference>
<gene>
    <name evidence="2" type="ORF">IEE83_32775</name>
</gene>